<dbReference type="SUPFAM" id="SSF51126">
    <property type="entry name" value="Pectin lyase-like"/>
    <property type="match status" value="2"/>
</dbReference>
<gene>
    <name evidence="4" type="ORF">UFOVP586_15</name>
</gene>
<dbReference type="GO" id="GO:0051701">
    <property type="term" value="P:biological process involved in interaction with host"/>
    <property type="evidence" value="ECO:0007669"/>
    <property type="project" value="UniProtKB-ARBA"/>
</dbReference>
<dbReference type="Pfam" id="PF12708">
    <property type="entry name" value="Pect-lyase_RHGA_epim"/>
    <property type="match status" value="1"/>
</dbReference>
<dbReference type="EMBL" id="LR796553">
    <property type="protein sequence ID" value="CAB4151356.1"/>
    <property type="molecule type" value="Genomic_DNA"/>
</dbReference>
<sequence>MPVTLSSLAGAAAQFFDNNGVPLAGGLIYTYAAGTTTPEATYTSSTGVTPHANPIVLDAAGRIATGEIWLTSGVDYKFLVKTSANVQLGSYDNIPSVNDFTSIYAALANTTNVALGDALIGFKQSNASGVLSNAVGRTVHQKLQETISVKDFGAVGDGTTDDTSAIQAALNAGQNGAVYFPTGTYKVSSALTVNPSTHVFGSGFDAIIKTNSATANIFNISGQYVYISDIAFNSSVTRTGGYYVDILSGSSRFRIEQFWMYNSHSGICVRNTSATVTIARGEILNNVAVTGVGIKIEGGLDISIRDILIDQAAQIFAGIFITNAGDVSIEDCQLLTCGQALYLEANGTVIVSVFANNTFFDNSSRGFYALATNGGAIARCLFDQCWFSSSTLQGVLLNTLTGGAINGIDFNGCEIFLNQLNGIQIEPGAQNVQIHDCAIAGNTPYGVAIAPNVNNISVQDCNINNGYGIGANTNGILVSAGTGDYLRICNNNLSGNTTSSMIYGATGLNNVISGNLGYVDWIAYTPTIVSTVGTITTLGTVVAKYQKVNKTVTISLEIPITTNGTGAGVINVSSPFAAASAAAFAGREVNTTGAALSASIAATSSTILVSSYTGAYPGADGYRLTVSGTFNVV</sequence>
<feature type="domain" description="Rhamnogalacturonase A/B/Epimerase-like pectate lyase" evidence="3">
    <location>
        <begin position="147"/>
        <end position="366"/>
    </location>
</feature>
<dbReference type="GO" id="GO:0016829">
    <property type="term" value="F:lyase activity"/>
    <property type="evidence" value="ECO:0007669"/>
    <property type="project" value="UniProtKB-KW"/>
</dbReference>
<dbReference type="SMART" id="SM00710">
    <property type="entry name" value="PbH1"/>
    <property type="match status" value="9"/>
</dbReference>
<evidence type="ECO:0000313" key="4">
    <source>
        <dbReference type="EMBL" id="CAB4151356.1"/>
    </source>
</evidence>
<dbReference type="InterPro" id="IPR011050">
    <property type="entry name" value="Pectin_lyase_fold/virulence"/>
</dbReference>
<comment type="subcellular location">
    <subcellularLocation>
        <location evidence="1">Virion</location>
    </subcellularLocation>
</comment>
<dbReference type="Gene3D" id="2.160.20.10">
    <property type="entry name" value="Single-stranded right-handed beta-helix, Pectin lyase-like"/>
    <property type="match status" value="1"/>
</dbReference>
<dbReference type="InterPro" id="IPR012334">
    <property type="entry name" value="Pectin_lyas_fold"/>
</dbReference>
<evidence type="ECO:0000256" key="2">
    <source>
        <dbReference type="ARBA" id="ARBA00022844"/>
    </source>
</evidence>
<keyword evidence="2" id="KW-0946">Virion</keyword>
<dbReference type="GO" id="GO:0019058">
    <property type="term" value="P:viral life cycle"/>
    <property type="evidence" value="ECO:0007669"/>
    <property type="project" value="UniProtKB-ARBA"/>
</dbReference>
<keyword evidence="4" id="KW-0456">Lyase</keyword>
<dbReference type="InterPro" id="IPR024535">
    <property type="entry name" value="RHGA/B-epi-like_pectate_lyase"/>
</dbReference>
<protein>
    <submittedName>
        <fullName evidence="4">Pectate lyase superfamily protein</fullName>
    </submittedName>
</protein>
<reference evidence="4" key="1">
    <citation type="submission" date="2020-04" db="EMBL/GenBank/DDBJ databases">
        <authorList>
            <person name="Chiriac C."/>
            <person name="Salcher M."/>
            <person name="Ghai R."/>
            <person name="Kavagutti S V."/>
        </authorList>
    </citation>
    <scope>NUCLEOTIDE SEQUENCE</scope>
</reference>
<name>A0A6J5N278_9CAUD</name>
<organism evidence="4">
    <name type="scientific">uncultured Caudovirales phage</name>
    <dbReference type="NCBI Taxonomy" id="2100421"/>
    <lineage>
        <taxon>Viruses</taxon>
        <taxon>Duplodnaviria</taxon>
        <taxon>Heunggongvirae</taxon>
        <taxon>Uroviricota</taxon>
        <taxon>Caudoviricetes</taxon>
        <taxon>Peduoviridae</taxon>
        <taxon>Maltschvirus</taxon>
        <taxon>Maltschvirus maltsch</taxon>
    </lineage>
</organism>
<evidence type="ECO:0000259" key="3">
    <source>
        <dbReference type="Pfam" id="PF12708"/>
    </source>
</evidence>
<evidence type="ECO:0000256" key="1">
    <source>
        <dbReference type="ARBA" id="ARBA00004328"/>
    </source>
</evidence>
<dbReference type="InterPro" id="IPR006626">
    <property type="entry name" value="PbH1"/>
</dbReference>
<dbReference type="GO" id="GO:0044423">
    <property type="term" value="C:virion component"/>
    <property type="evidence" value="ECO:0007669"/>
    <property type="project" value="UniProtKB-KW"/>
</dbReference>
<accession>A0A6J5N278</accession>
<proteinExistence type="predicted"/>